<feature type="transmembrane region" description="Helical" evidence="8">
    <location>
        <begin position="219"/>
        <end position="243"/>
    </location>
</feature>
<dbReference type="Proteomes" id="UP000324738">
    <property type="component" value="Unassembled WGS sequence"/>
</dbReference>
<dbReference type="GO" id="GO:0033214">
    <property type="term" value="P:siderophore-iron import into cell"/>
    <property type="evidence" value="ECO:0007669"/>
    <property type="project" value="TreeGrafter"/>
</dbReference>
<keyword evidence="3" id="KW-0813">Transport</keyword>
<keyword evidence="7 8" id="KW-0472">Membrane</keyword>
<evidence type="ECO:0000313" key="9">
    <source>
        <dbReference type="EMBL" id="KAA0971694.1"/>
    </source>
</evidence>
<proteinExistence type="inferred from homology"/>
<accession>A0A5B0DY44</accession>
<dbReference type="PANTHER" id="PTHR30472">
    <property type="entry name" value="FERRIC ENTEROBACTIN TRANSPORT SYSTEM PERMEASE PROTEIN"/>
    <property type="match status" value="1"/>
</dbReference>
<dbReference type="AlphaFoldDB" id="A0A5B0DY44"/>
<feature type="transmembrane region" description="Helical" evidence="8">
    <location>
        <begin position="32"/>
        <end position="53"/>
    </location>
</feature>
<dbReference type="CDD" id="cd06550">
    <property type="entry name" value="TM_ABC_iron-siderophores_like"/>
    <property type="match status" value="1"/>
</dbReference>
<evidence type="ECO:0000256" key="6">
    <source>
        <dbReference type="ARBA" id="ARBA00022989"/>
    </source>
</evidence>
<evidence type="ECO:0000256" key="7">
    <source>
        <dbReference type="ARBA" id="ARBA00023136"/>
    </source>
</evidence>
<comment type="caution">
    <text evidence="9">The sequence shown here is derived from an EMBL/GenBank/DDBJ whole genome shotgun (WGS) entry which is preliminary data.</text>
</comment>
<sequence length="360" mass="37518">MKMPEWPGMTVSRARAVFGSGFRYGPGAGAEWALFALVPLAMIVCLGLGRIALSPAEVMSALFTASGLTEGAPSLHQTVIMNARLPRMLAAACTGAGLGCAGAVLQGIFRNPLVGPQTIGVLSGAGLGGSLMIFLGAGPLLMLASAFGFGFVAVLLAMLLARMGGTISILMLVLAGIVISAFCAALTTMLQFFADPERQLPHLVFWLMGSFAQVRAFDVWWVFLVILPTIILLIGHAGLIDILASGDDEAEAMGVPVARLRRRLLLLVAAICAAVVSIAGIIGWVGLIVPHLARFIVGTGHRAVLPASAALGAAFLVCIDTFCRTATAAEFPIGAVTALIGAPLFMALLWRSKSREWSHD</sequence>
<evidence type="ECO:0000256" key="8">
    <source>
        <dbReference type="SAM" id="Phobius"/>
    </source>
</evidence>
<dbReference type="Gene3D" id="1.10.3470.10">
    <property type="entry name" value="ABC transporter involved in vitamin B12 uptake, BtuC"/>
    <property type="match status" value="1"/>
</dbReference>
<dbReference type="GO" id="GO:0022857">
    <property type="term" value="F:transmembrane transporter activity"/>
    <property type="evidence" value="ECO:0007669"/>
    <property type="project" value="InterPro"/>
</dbReference>
<feature type="transmembrane region" description="Helical" evidence="8">
    <location>
        <begin position="331"/>
        <end position="350"/>
    </location>
</feature>
<organism evidence="9 10">
    <name type="scientific">Aureimonas fodinaquatilis</name>
    <dbReference type="NCBI Taxonomy" id="2565783"/>
    <lineage>
        <taxon>Bacteria</taxon>
        <taxon>Pseudomonadati</taxon>
        <taxon>Pseudomonadota</taxon>
        <taxon>Alphaproteobacteria</taxon>
        <taxon>Hyphomicrobiales</taxon>
        <taxon>Aurantimonadaceae</taxon>
        <taxon>Aureimonas</taxon>
    </lineage>
</organism>
<keyword evidence="10" id="KW-1185">Reference proteome</keyword>
<dbReference type="EMBL" id="VTWH01000001">
    <property type="protein sequence ID" value="KAA0971694.1"/>
    <property type="molecule type" value="Genomic_DNA"/>
</dbReference>
<dbReference type="FunFam" id="1.10.3470.10:FF:000001">
    <property type="entry name" value="Vitamin B12 ABC transporter permease BtuC"/>
    <property type="match status" value="1"/>
</dbReference>
<feature type="transmembrane region" description="Helical" evidence="8">
    <location>
        <begin position="169"/>
        <end position="194"/>
    </location>
</feature>
<dbReference type="GO" id="GO:0005886">
    <property type="term" value="C:plasma membrane"/>
    <property type="evidence" value="ECO:0007669"/>
    <property type="project" value="UniProtKB-SubCell"/>
</dbReference>
<feature type="transmembrane region" description="Helical" evidence="8">
    <location>
        <begin position="89"/>
        <end position="109"/>
    </location>
</feature>
<dbReference type="InterPro" id="IPR037294">
    <property type="entry name" value="ABC_BtuC-like"/>
</dbReference>
<feature type="transmembrane region" description="Helical" evidence="8">
    <location>
        <begin position="129"/>
        <end position="157"/>
    </location>
</feature>
<dbReference type="OrthoDB" id="9811975at2"/>
<name>A0A5B0DY44_9HYPH</name>
<protein>
    <submittedName>
        <fullName evidence="9">Iron ABC transporter permease</fullName>
    </submittedName>
</protein>
<evidence type="ECO:0000256" key="5">
    <source>
        <dbReference type="ARBA" id="ARBA00022692"/>
    </source>
</evidence>
<comment type="similarity">
    <text evidence="2">Belongs to the binding-protein-dependent transport system permease family. FecCD subfamily.</text>
</comment>
<comment type="subcellular location">
    <subcellularLocation>
        <location evidence="1">Cell membrane</location>
        <topology evidence="1">Multi-pass membrane protein</topology>
    </subcellularLocation>
</comment>
<evidence type="ECO:0000313" key="10">
    <source>
        <dbReference type="Proteomes" id="UP000324738"/>
    </source>
</evidence>
<dbReference type="SUPFAM" id="SSF81345">
    <property type="entry name" value="ABC transporter involved in vitamin B12 uptake, BtuC"/>
    <property type="match status" value="1"/>
</dbReference>
<evidence type="ECO:0000256" key="4">
    <source>
        <dbReference type="ARBA" id="ARBA00022475"/>
    </source>
</evidence>
<dbReference type="PANTHER" id="PTHR30472:SF70">
    <property type="entry name" value="MOLYBDATE IMPORT SYSTEM PERMEASE PROTEIN MOLB"/>
    <property type="match status" value="1"/>
</dbReference>
<feature type="transmembrane region" description="Helical" evidence="8">
    <location>
        <begin position="301"/>
        <end position="319"/>
    </location>
</feature>
<keyword evidence="4" id="KW-1003">Cell membrane</keyword>
<evidence type="ECO:0000256" key="1">
    <source>
        <dbReference type="ARBA" id="ARBA00004651"/>
    </source>
</evidence>
<dbReference type="InterPro" id="IPR000522">
    <property type="entry name" value="ABC_transptr_permease_BtuC"/>
</dbReference>
<dbReference type="Pfam" id="PF01032">
    <property type="entry name" value="FecCD"/>
    <property type="match status" value="1"/>
</dbReference>
<keyword evidence="6 8" id="KW-1133">Transmembrane helix</keyword>
<gene>
    <name evidence="9" type="ORF">FPY71_00735</name>
</gene>
<reference evidence="9 10" key="1">
    <citation type="submission" date="2019-08" db="EMBL/GenBank/DDBJ databases">
        <title>Aureimonas fodiniaquatilis sp. nov., isolated from a coal mine wastewater.</title>
        <authorList>
            <person name="Kim W."/>
        </authorList>
    </citation>
    <scope>NUCLEOTIDE SEQUENCE [LARGE SCALE GENOMIC DNA]</scope>
    <source>
        <strain evidence="9 10">CAU 1482</strain>
    </source>
</reference>
<evidence type="ECO:0000256" key="2">
    <source>
        <dbReference type="ARBA" id="ARBA00007935"/>
    </source>
</evidence>
<feature type="transmembrane region" description="Helical" evidence="8">
    <location>
        <begin position="264"/>
        <end position="289"/>
    </location>
</feature>
<keyword evidence="5 8" id="KW-0812">Transmembrane</keyword>
<evidence type="ECO:0000256" key="3">
    <source>
        <dbReference type="ARBA" id="ARBA00022448"/>
    </source>
</evidence>